<evidence type="ECO:0000259" key="2">
    <source>
        <dbReference type="PROSITE" id="PS50035"/>
    </source>
</evidence>
<feature type="chain" id="PRO_5020880098" description="PLD phosphodiesterase domain-containing protein" evidence="1">
    <location>
        <begin position="23"/>
        <end position="469"/>
    </location>
</feature>
<dbReference type="SMART" id="SM00155">
    <property type="entry name" value="PLDc"/>
    <property type="match status" value="2"/>
</dbReference>
<feature type="signal peptide" evidence="1">
    <location>
        <begin position="1"/>
        <end position="22"/>
    </location>
</feature>
<dbReference type="PANTHER" id="PTHR21248:SF22">
    <property type="entry name" value="PHOSPHOLIPASE D"/>
    <property type="match status" value="1"/>
</dbReference>
<dbReference type="Pfam" id="PF13091">
    <property type="entry name" value="PLDc_2"/>
    <property type="match status" value="1"/>
</dbReference>
<dbReference type="InterPro" id="IPR025202">
    <property type="entry name" value="PLD-like_dom"/>
</dbReference>
<dbReference type="PROSITE" id="PS50035">
    <property type="entry name" value="PLD"/>
    <property type="match status" value="2"/>
</dbReference>
<evidence type="ECO:0000256" key="1">
    <source>
        <dbReference type="SAM" id="SignalP"/>
    </source>
</evidence>
<evidence type="ECO:0000313" key="4">
    <source>
        <dbReference type="Proteomes" id="UP000271241"/>
    </source>
</evidence>
<dbReference type="Gene3D" id="3.30.870.10">
    <property type="entry name" value="Endonuclease Chain A"/>
    <property type="match status" value="2"/>
</dbReference>
<organism evidence="3 4">
    <name type="scientific">Thamnocephalis sphaerospora</name>
    <dbReference type="NCBI Taxonomy" id="78915"/>
    <lineage>
        <taxon>Eukaryota</taxon>
        <taxon>Fungi</taxon>
        <taxon>Fungi incertae sedis</taxon>
        <taxon>Zoopagomycota</taxon>
        <taxon>Zoopagomycotina</taxon>
        <taxon>Zoopagomycetes</taxon>
        <taxon>Zoopagales</taxon>
        <taxon>Sigmoideomycetaceae</taxon>
        <taxon>Thamnocephalis</taxon>
    </lineage>
</organism>
<reference evidence="4" key="1">
    <citation type="journal article" date="2018" name="Nat. Microbiol.">
        <title>Leveraging single-cell genomics to expand the fungal tree of life.</title>
        <authorList>
            <person name="Ahrendt S.R."/>
            <person name="Quandt C.A."/>
            <person name="Ciobanu D."/>
            <person name="Clum A."/>
            <person name="Salamov A."/>
            <person name="Andreopoulos B."/>
            <person name="Cheng J.F."/>
            <person name="Woyke T."/>
            <person name="Pelin A."/>
            <person name="Henrissat B."/>
            <person name="Reynolds N.K."/>
            <person name="Benny G.L."/>
            <person name="Smith M.E."/>
            <person name="James T.Y."/>
            <person name="Grigoriev I.V."/>
        </authorList>
    </citation>
    <scope>NUCLEOTIDE SEQUENCE [LARGE SCALE GENOMIC DNA]</scope>
    <source>
        <strain evidence="4">RSA 1356</strain>
    </source>
</reference>
<accession>A0A4P9XW07</accession>
<name>A0A4P9XW07_9FUNG</name>
<dbReference type="STRING" id="78915.A0A4P9XW07"/>
<dbReference type="Proteomes" id="UP000271241">
    <property type="component" value="Unassembled WGS sequence"/>
</dbReference>
<sequence length="469" mass="52045">MRTLQLPIVTAMLLLAARYVIALPVSIPQTPYPQASPSNYESVFPRALSPKARHVFDAVMQTAKKYPERLTSPIQYLPTAGRVLGFSFQHSPNDTLCEEFITNYAVKAQEEVVLETFLYDRKSLCARQMADAVRTLDAKAKASGTRIRVYILVDTAGLLAFIGSSRPGTSGVVNALFKYYKLAPEALGLPRVRDVPNLDLRVKTFHRWPLGALHSKTLAVDGRLASIGSKNIDTETGLDMLIGLEGPIAQSVRADFFQSWNEPAPVLRTPAPHTTSDMVPMVVAANPYYGPFLGPPEDTPQNVAWKAAMDAATHKAFIMTPNFSTDSGREMILRTLRRGVKVDLVELYGLDLPQFVFPPGQSDGSNMLAMLRLFNAIGNDTTLRSRLRVCWYMSKRFPVGAKPSSDDWTHVKYMSIDDEFAIVGSGNQDAQSWYHSQEFNILIDDAAITRQINQALDGVHRSFDPCHHV</sequence>
<dbReference type="OrthoDB" id="9997422at2759"/>
<dbReference type="SUPFAM" id="SSF56024">
    <property type="entry name" value="Phospholipase D/nuclease"/>
    <property type="match status" value="2"/>
</dbReference>
<protein>
    <recommendedName>
        <fullName evidence="2">PLD phosphodiesterase domain-containing protein</fullName>
    </recommendedName>
</protein>
<dbReference type="EMBL" id="KZ992450">
    <property type="protein sequence ID" value="RKP10493.1"/>
    <property type="molecule type" value="Genomic_DNA"/>
</dbReference>
<dbReference type="GO" id="GO:0030572">
    <property type="term" value="F:phosphatidyltransferase activity"/>
    <property type="evidence" value="ECO:0007669"/>
    <property type="project" value="UniProtKB-ARBA"/>
</dbReference>
<evidence type="ECO:0000313" key="3">
    <source>
        <dbReference type="EMBL" id="RKP10493.1"/>
    </source>
</evidence>
<keyword evidence="4" id="KW-1185">Reference proteome</keyword>
<dbReference type="InterPro" id="IPR001736">
    <property type="entry name" value="PLipase_D/transphosphatidylase"/>
</dbReference>
<feature type="domain" description="PLD phosphodiesterase" evidence="2">
    <location>
        <begin position="405"/>
        <end position="432"/>
    </location>
</feature>
<dbReference type="PANTHER" id="PTHR21248">
    <property type="entry name" value="CARDIOLIPIN SYNTHASE"/>
    <property type="match status" value="1"/>
</dbReference>
<proteinExistence type="predicted"/>
<feature type="domain" description="PLD phosphodiesterase" evidence="2">
    <location>
        <begin position="209"/>
        <end position="236"/>
    </location>
</feature>
<dbReference type="AlphaFoldDB" id="A0A4P9XW07"/>
<dbReference type="CDD" id="cd00138">
    <property type="entry name" value="PLDc_SF"/>
    <property type="match status" value="1"/>
</dbReference>
<dbReference type="GO" id="GO:0032049">
    <property type="term" value="P:cardiolipin biosynthetic process"/>
    <property type="evidence" value="ECO:0007669"/>
    <property type="project" value="UniProtKB-ARBA"/>
</dbReference>
<keyword evidence="1" id="KW-0732">Signal</keyword>
<gene>
    <name evidence="3" type="ORF">THASP1DRAFT_21813</name>
</gene>